<keyword evidence="1" id="KW-0540">Nuclease</keyword>
<organism evidence="1 2">
    <name type="scientific">[Candida] jaroonii</name>
    <dbReference type="NCBI Taxonomy" id="467808"/>
    <lineage>
        <taxon>Eukaryota</taxon>
        <taxon>Fungi</taxon>
        <taxon>Dikarya</taxon>
        <taxon>Ascomycota</taxon>
        <taxon>Saccharomycotina</taxon>
        <taxon>Pichiomycetes</taxon>
        <taxon>Debaryomycetaceae</taxon>
        <taxon>Yamadazyma</taxon>
    </lineage>
</organism>
<sequence>MYVTPNFYGVYLLKSTVKNAYYIGSTPDPQRRLRQHNGEISSGAFRTKRKGYRPWEMVIIIYGFPSKVQALQFEHAWQHAYQSRHIDGLGNKTNHSIHYRLGNLRKLLSSDYFKRLILEVNIFNREIEKIWDVNKFGCCHYQISTISWHDFIPSLTNDEQFDIIKREFLRIVKCKKCDKDIDMVNNPQLVTKCVHFYHLKCLCNDFLPSTITVDDQSYHWRDLIKISTKLRNYFNQ</sequence>
<name>A0ACA9YB49_9ASCO</name>
<gene>
    <name evidence="1" type="ORF">CLIB1444_08S03906</name>
</gene>
<evidence type="ECO:0000313" key="2">
    <source>
        <dbReference type="Proteomes" id="UP001152531"/>
    </source>
</evidence>
<keyword evidence="2" id="KW-1185">Reference proteome</keyword>
<evidence type="ECO:0000313" key="1">
    <source>
        <dbReference type="EMBL" id="CAH6722190.1"/>
    </source>
</evidence>
<keyword evidence="1" id="KW-0378">Hydrolase</keyword>
<dbReference type="Proteomes" id="UP001152531">
    <property type="component" value="Unassembled WGS sequence"/>
</dbReference>
<keyword evidence="1" id="KW-0255">Endonuclease</keyword>
<comment type="caution">
    <text evidence="1">The sequence shown here is derived from an EMBL/GenBank/DDBJ whole genome shotgun (WGS) entry which is preliminary data.</text>
</comment>
<protein>
    <submittedName>
        <fullName evidence="1">Structure-specific endonuclease subunit Slx1p</fullName>
    </submittedName>
</protein>
<reference evidence="1" key="1">
    <citation type="submission" date="2022-06" db="EMBL/GenBank/DDBJ databases">
        <authorList>
            <person name="Legras J.-L."/>
            <person name="Devillers H."/>
            <person name="Grondin C."/>
        </authorList>
    </citation>
    <scope>NUCLEOTIDE SEQUENCE</scope>
    <source>
        <strain evidence="1">CLIB 1444</strain>
    </source>
</reference>
<proteinExistence type="predicted"/>
<accession>A0ACA9YB49</accession>
<dbReference type="EMBL" id="CALSDN010000008">
    <property type="protein sequence ID" value="CAH6722190.1"/>
    <property type="molecule type" value="Genomic_DNA"/>
</dbReference>